<evidence type="ECO:0000256" key="8">
    <source>
        <dbReference type="SAM" id="Phobius"/>
    </source>
</evidence>
<dbReference type="Proteomes" id="UP000595636">
    <property type="component" value="Chromosome"/>
</dbReference>
<dbReference type="AlphaFoldDB" id="A0A7T7L2W1"/>
<dbReference type="InterPro" id="IPR011701">
    <property type="entry name" value="MFS"/>
</dbReference>
<evidence type="ECO:0000256" key="6">
    <source>
        <dbReference type="ARBA" id="ARBA00023136"/>
    </source>
</evidence>
<dbReference type="InterPro" id="IPR050171">
    <property type="entry name" value="MFS_Transporters"/>
</dbReference>
<keyword evidence="10" id="KW-1185">Reference proteome</keyword>
<evidence type="ECO:0000256" key="5">
    <source>
        <dbReference type="ARBA" id="ARBA00022989"/>
    </source>
</evidence>
<keyword evidence="2" id="KW-0813">Transport</keyword>
<dbReference type="KEGG" id="slf:JEQ17_42565"/>
<evidence type="ECO:0000256" key="7">
    <source>
        <dbReference type="SAM" id="MobiDB-lite"/>
    </source>
</evidence>
<evidence type="ECO:0000256" key="4">
    <source>
        <dbReference type="ARBA" id="ARBA00022692"/>
    </source>
</evidence>
<dbReference type="SUPFAM" id="SSF103473">
    <property type="entry name" value="MFS general substrate transporter"/>
    <property type="match status" value="1"/>
</dbReference>
<comment type="subcellular location">
    <subcellularLocation>
        <location evidence="1">Cell membrane</location>
        <topology evidence="1">Multi-pass membrane protein</topology>
    </subcellularLocation>
</comment>
<feature type="transmembrane region" description="Helical" evidence="8">
    <location>
        <begin position="102"/>
        <end position="120"/>
    </location>
</feature>
<feature type="transmembrane region" description="Helical" evidence="8">
    <location>
        <begin position="354"/>
        <end position="372"/>
    </location>
</feature>
<evidence type="ECO:0000313" key="9">
    <source>
        <dbReference type="EMBL" id="QQM45444.1"/>
    </source>
</evidence>
<feature type="transmembrane region" description="Helical" evidence="8">
    <location>
        <begin position="189"/>
        <end position="207"/>
    </location>
</feature>
<dbReference type="InterPro" id="IPR036259">
    <property type="entry name" value="MFS_trans_sf"/>
</dbReference>
<accession>A0A7T7L2W1</accession>
<feature type="transmembrane region" description="Helical" evidence="8">
    <location>
        <begin position="263"/>
        <end position="288"/>
    </location>
</feature>
<name>A0A7T7L2W1_9ACTN</name>
<dbReference type="EMBL" id="CP066831">
    <property type="protein sequence ID" value="QQM45444.1"/>
    <property type="molecule type" value="Genomic_DNA"/>
</dbReference>
<dbReference type="RefSeq" id="WP_200400250.1">
    <property type="nucleotide sequence ID" value="NZ_CP066831.1"/>
</dbReference>
<gene>
    <name evidence="9" type="ORF">JEQ17_42565</name>
</gene>
<evidence type="ECO:0000256" key="1">
    <source>
        <dbReference type="ARBA" id="ARBA00004651"/>
    </source>
</evidence>
<proteinExistence type="predicted"/>
<feature type="transmembrane region" description="Helical" evidence="8">
    <location>
        <begin position="35"/>
        <end position="59"/>
    </location>
</feature>
<feature type="transmembrane region" description="Helical" evidence="8">
    <location>
        <begin position="331"/>
        <end position="348"/>
    </location>
</feature>
<dbReference type="Gene3D" id="1.20.1250.20">
    <property type="entry name" value="MFS general substrate transporter like domains"/>
    <property type="match status" value="1"/>
</dbReference>
<keyword evidence="5 8" id="KW-1133">Transmembrane helix</keyword>
<evidence type="ECO:0000256" key="3">
    <source>
        <dbReference type="ARBA" id="ARBA00022475"/>
    </source>
</evidence>
<dbReference type="PANTHER" id="PTHR23517:SF2">
    <property type="entry name" value="MULTIDRUG RESISTANCE PROTEIN MDTH"/>
    <property type="match status" value="1"/>
</dbReference>
<feature type="transmembrane region" description="Helical" evidence="8">
    <location>
        <begin position="65"/>
        <end position="90"/>
    </location>
</feature>
<reference evidence="9 10" key="1">
    <citation type="submission" date="2020-12" db="EMBL/GenBank/DDBJ databases">
        <title>A novel species.</title>
        <authorList>
            <person name="Li K."/>
        </authorList>
    </citation>
    <scope>NUCLEOTIDE SEQUENCE [LARGE SCALE GENOMIC DNA]</scope>
    <source>
        <strain evidence="9 10">ZYC-3</strain>
    </source>
</reference>
<sequence length="452" mass="47056">MTPSAEPPGRLRSRPARLTGREGLKGLAGLSGPQYFLLAGSFLIPLGSFAVLPFMSVLLHEQLGMGLGAVGVVLAIASFVQFAGGVLGAVVAERIGLQRTMLLALVIRTAGFAGFVPGLGHPAAAVSALFLVSCGAALYLPANKAYLVHRVADERRPLLLSASGSALNAGIALGPIAAAPFVLSASAGLFTAVAVLFAAITVGHALLPVEAPDHHPEEPERPQEPRTPKEAGQPKEAGHTADSGHTEEGVEAQHPSRRREKPFAGLPVLPFAVTVLSLYVFMFFQHYLAVYAVPRTSTEFYGLVLALYAVLLVVAQPLLSDWIARMPYARALRVGFAALAAGMATLALGRPAALLAGALLICLGEIVLFLKNDLEALARSPRSPAVVFGHQRLAAGIGAFASGIAGGEGYGLAERSGCPGLFWAAVAVQCALLPPLLIRALRRLRPGSTTEH</sequence>
<keyword evidence="4 8" id="KW-0812">Transmembrane</keyword>
<dbReference type="GO" id="GO:0022857">
    <property type="term" value="F:transmembrane transporter activity"/>
    <property type="evidence" value="ECO:0007669"/>
    <property type="project" value="InterPro"/>
</dbReference>
<evidence type="ECO:0000313" key="10">
    <source>
        <dbReference type="Proteomes" id="UP000595636"/>
    </source>
</evidence>
<feature type="transmembrane region" description="Helical" evidence="8">
    <location>
        <begin position="300"/>
        <end position="319"/>
    </location>
</feature>
<dbReference type="GO" id="GO:0005886">
    <property type="term" value="C:plasma membrane"/>
    <property type="evidence" value="ECO:0007669"/>
    <property type="project" value="UniProtKB-SubCell"/>
</dbReference>
<organism evidence="9 10">
    <name type="scientific">Streptomyces liliifuscus</name>
    <dbReference type="NCBI Taxonomy" id="2797636"/>
    <lineage>
        <taxon>Bacteria</taxon>
        <taxon>Bacillati</taxon>
        <taxon>Actinomycetota</taxon>
        <taxon>Actinomycetes</taxon>
        <taxon>Kitasatosporales</taxon>
        <taxon>Streptomycetaceae</taxon>
        <taxon>Streptomyces</taxon>
    </lineage>
</organism>
<keyword evidence="3" id="KW-1003">Cell membrane</keyword>
<feature type="compositionally biased region" description="Basic and acidic residues" evidence="7">
    <location>
        <begin position="211"/>
        <end position="248"/>
    </location>
</feature>
<feature type="transmembrane region" description="Helical" evidence="8">
    <location>
        <begin position="158"/>
        <end position="183"/>
    </location>
</feature>
<dbReference type="Pfam" id="PF07690">
    <property type="entry name" value="MFS_1"/>
    <property type="match status" value="1"/>
</dbReference>
<feature type="transmembrane region" description="Helical" evidence="8">
    <location>
        <begin position="126"/>
        <end position="146"/>
    </location>
</feature>
<keyword evidence="6 8" id="KW-0472">Membrane</keyword>
<protein>
    <submittedName>
        <fullName evidence="9">MFS transporter</fullName>
    </submittedName>
</protein>
<feature type="region of interest" description="Disordered" evidence="7">
    <location>
        <begin position="210"/>
        <end position="258"/>
    </location>
</feature>
<dbReference type="PANTHER" id="PTHR23517">
    <property type="entry name" value="RESISTANCE PROTEIN MDTM, PUTATIVE-RELATED-RELATED"/>
    <property type="match status" value="1"/>
</dbReference>
<evidence type="ECO:0000256" key="2">
    <source>
        <dbReference type="ARBA" id="ARBA00022448"/>
    </source>
</evidence>